<protein>
    <recommendedName>
        <fullName evidence="1">HTH cro/C1-type domain-containing protein</fullName>
    </recommendedName>
</protein>
<dbReference type="InterPro" id="IPR010982">
    <property type="entry name" value="Lambda_DNA-bd_dom_sf"/>
</dbReference>
<evidence type="ECO:0000313" key="2">
    <source>
        <dbReference type="EMBL" id="KKL23651.1"/>
    </source>
</evidence>
<dbReference type="GO" id="GO:0003677">
    <property type="term" value="F:DNA binding"/>
    <property type="evidence" value="ECO:0007669"/>
    <property type="project" value="InterPro"/>
</dbReference>
<dbReference type="CDD" id="cd00093">
    <property type="entry name" value="HTH_XRE"/>
    <property type="match status" value="1"/>
</dbReference>
<accession>A0A0F9E143</accession>
<evidence type="ECO:0000259" key="1">
    <source>
        <dbReference type="PROSITE" id="PS50943"/>
    </source>
</evidence>
<dbReference type="SMART" id="SM00530">
    <property type="entry name" value="HTH_XRE"/>
    <property type="match status" value="1"/>
</dbReference>
<comment type="caution">
    <text evidence="2">The sequence shown here is derived from an EMBL/GenBank/DDBJ whole genome shotgun (WGS) entry which is preliminary data.</text>
</comment>
<name>A0A0F9E143_9ZZZZ</name>
<sequence>MELDTIGKRIRYARIIRGLSQNDLARRVGVYGGSNVCSWEVGGRSPTPSTGKKLADALDCSPGWLLFGEGEKPI</sequence>
<proteinExistence type="predicted"/>
<dbReference type="SUPFAM" id="SSF47413">
    <property type="entry name" value="lambda repressor-like DNA-binding domains"/>
    <property type="match status" value="1"/>
</dbReference>
<dbReference type="Gene3D" id="1.10.260.40">
    <property type="entry name" value="lambda repressor-like DNA-binding domains"/>
    <property type="match status" value="1"/>
</dbReference>
<dbReference type="Pfam" id="PF01381">
    <property type="entry name" value="HTH_3"/>
    <property type="match status" value="1"/>
</dbReference>
<feature type="domain" description="HTH cro/C1-type" evidence="1">
    <location>
        <begin position="10"/>
        <end position="65"/>
    </location>
</feature>
<reference evidence="2" key="1">
    <citation type="journal article" date="2015" name="Nature">
        <title>Complex archaea that bridge the gap between prokaryotes and eukaryotes.</title>
        <authorList>
            <person name="Spang A."/>
            <person name="Saw J.H."/>
            <person name="Jorgensen S.L."/>
            <person name="Zaremba-Niedzwiedzka K."/>
            <person name="Martijn J."/>
            <person name="Lind A.E."/>
            <person name="van Eijk R."/>
            <person name="Schleper C."/>
            <person name="Guy L."/>
            <person name="Ettema T.J."/>
        </authorList>
    </citation>
    <scope>NUCLEOTIDE SEQUENCE</scope>
</reference>
<dbReference type="AlphaFoldDB" id="A0A0F9E143"/>
<dbReference type="InterPro" id="IPR001387">
    <property type="entry name" value="Cro/C1-type_HTH"/>
</dbReference>
<organism evidence="2">
    <name type="scientific">marine sediment metagenome</name>
    <dbReference type="NCBI Taxonomy" id="412755"/>
    <lineage>
        <taxon>unclassified sequences</taxon>
        <taxon>metagenomes</taxon>
        <taxon>ecological metagenomes</taxon>
    </lineage>
</organism>
<gene>
    <name evidence="2" type="ORF">LCGC14_2423220</name>
</gene>
<dbReference type="EMBL" id="LAZR01036896">
    <property type="protein sequence ID" value="KKL23651.1"/>
    <property type="molecule type" value="Genomic_DNA"/>
</dbReference>
<dbReference type="PROSITE" id="PS50943">
    <property type="entry name" value="HTH_CROC1"/>
    <property type="match status" value="1"/>
</dbReference>